<comment type="function">
    <text evidence="8">Zinc phosphodiesterase, which displays some tRNA 3'-processing endonuclease activity. Probably involved in tRNA maturation, by removing a 3'-trailer from precursor tRNA.</text>
</comment>
<dbReference type="GO" id="GO:0042781">
    <property type="term" value="F:3'-tRNA processing endoribonuclease activity"/>
    <property type="evidence" value="ECO:0007669"/>
    <property type="project" value="UniProtKB-UniRule"/>
</dbReference>
<keyword evidence="6 8" id="KW-0378">Hydrolase</keyword>
<protein>
    <recommendedName>
        <fullName evidence="8">Ribonuclease Z</fullName>
        <shortName evidence="8">RNase Z</shortName>
        <ecNumber evidence="8">3.1.26.11</ecNumber>
    </recommendedName>
    <alternativeName>
        <fullName evidence="8">tRNA 3 endonuclease</fullName>
    </alternativeName>
    <alternativeName>
        <fullName evidence="8">tRNase Z</fullName>
    </alternativeName>
</protein>
<feature type="binding site" evidence="8">
    <location>
        <position position="67"/>
    </location>
    <ligand>
        <name>Zn(2+)</name>
        <dbReference type="ChEBI" id="CHEBI:29105"/>
        <label>2</label>
        <note>catalytic</note>
    </ligand>
</feature>
<evidence type="ECO:0000256" key="1">
    <source>
        <dbReference type="ARBA" id="ARBA00011738"/>
    </source>
</evidence>
<dbReference type="RefSeq" id="WP_009838617.1">
    <property type="nucleotide sequence ID" value="NZ_AAOH01000006.1"/>
</dbReference>
<dbReference type="EC" id="3.1.26.11" evidence="8"/>
<comment type="caution">
    <text evidence="9">The sequence shown here is derived from an EMBL/GenBank/DDBJ whole genome shotgun (WGS) entry which is preliminary data.</text>
</comment>
<dbReference type="Proteomes" id="UP000006201">
    <property type="component" value="Unassembled WGS sequence"/>
</dbReference>
<reference evidence="9 10" key="1">
    <citation type="submission" date="2006-02" db="EMBL/GenBank/DDBJ databases">
        <authorList>
            <person name="Moran M.A."/>
            <person name="Kjelleberg S."/>
            <person name="Egan S."/>
            <person name="Saunders N."/>
            <person name="Thomas T."/>
            <person name="Ferriera S."/>
            <person name="Johnson J."/>
            <person name="Kravitz S."/>
            <person name="Halpern A."/>
            <person name="Remington K."/>
            <person name="Beeson K."/>
            <person name="Tran B."/>
            <person name="Rogers Y.-H."/>
            <person name="Friedman R."/>
            <person name="Venter J.C."/>
        </authorList>
    </citation>
    <scope>NUCLEOTIDE SEQUENCE [LARGE SCALE GENOMIC DNA]</scope>
    <source>
        <strain evidence="9 10">D2</strain>
    </source>
</reference>
<dbReference type="EMBL" id="AAOH01000006">
    <property type="protein sequence ID" value="EAR27355.1"/>
    <property type="molecule type" value="Genomic_DNA"/>
</dbReference>
<sequence length="324" mass="35928">MNIHFLGTSSGNPSKYRNVSATAVQFERYKTWLLVDCGDGTQQKILQAGLPLYHLNAIFITHTHGDHCFGLPGLLSSVSIAGRKLPLLLLAPQSVIDFVLHALRLTEVELGFELQLKAWEPLLESAQALQLEQCRVTLHPLQHRTASVAFKISESHVPIRVFSAKLRQQGIPRGPHLALLQQGLDAAYAGQTLLASDYSYLCWRPRQVVIAGDNENPNLLKSACAKVDVLVHEATFISADLQRITKATGHSCAKRIAEFAERLGIPHLVLFHFSARYHGRGMLAPLESEAKTYYHGQLTLADDGLSLHIEKQFAVTESKKTRHP</sequence>
<evidence type="ECO:0000313" key="9">
    <source>
        <dbReference type="EMBL" id="EAR27355.1"/>
    </source>
</evidence>
<dbReference type="GO" id="GO:0008270">
    <property type="term" value="F:zinc ion binding"/>
    <property type="evidence" value="ECO:0007669"/>
    <property type="project" value="UniProtKB-UniRule"/>
</dbReference>
<evidence type="ECO:0000256" key="8">
    <source>
        <dbReference type="HAMAP-Rule" id="MF_01818"/>
    </source>
</evidence>
<feature type="active site" description="Proton acceptor" evidence="8">
    <location>
        <position position="66"/>
    </location>
</feature>
<name>A4CCR2_9GAMM</name>
<organism evidence="9 10">
    <name type="scientific">Pseudoalteromonas tunicata D2</name>
    <dbReference type="NCBI Taxonomy" id="87626"/>
    <lineage>
        <taxon>Bacteria</taxon>
        <taxon>Pseudomonadati</taxon>
        <taxon>Pseudomonadota</taxon>
        <taxon>Gammaproteobacteria</taxon>
        <taxon>Alteromonadales</taxon>
        <taxon>Pseudoalteromonadaceae</taxon>
        <taxon>Pseudoalteromonas</taxon>
    </lineage>
</organism>
<feature type="binding site" evidence="8">
    <location>
        <position position="213"/>
    </location>
    <ligand>
        <name>Zn(2+)</name>
        <dbReference type="ChEBI" id="CHEBI:29105"/>
        <label>2</label>
        <note>catalytic</note>
    </ligand>
</feature>
<comment type="catalytic activity">
    <reaction evidence="8">
        <text>Endonucleolytic cleavage of RNA, removing extra 3' nucleotides from tRNA precursor, generating 3' termini of tRNAs. A 3'-hydroxy group is left at the tRNA terminus and a 5'-phosphoryl group is left at the trailer molecule.</text>
        <dbReference type="EC" id="3.1.26.11"/>
    </reaction>
</comment>
<feature type="binding site" evidence="8">
    <location>
        <position position="143"/>
    </location>
    <ligand>
        <name>Zn(2+)</name>
        <dbReference type="ChEBI" id="CHEBI:29105"/>
        <label>1</label>
        <note>catalytic</note>
    </ligand>
</feature>
<gene>
    <name evidence="8" type="primary">rnz</name>
    <name evidence="9" type="ORF">PTD2_14987</name>
</gene>
<dbReference type="InterPro" id="IPR036866">
    <property type="entry name" value="RibonucZ/Hydroxyglut_hydro"/>
</dbReference>
<dbReference type="Gene3D" id="3.60.15.10">
    <property type="entry name" value="Ribonuclease Z/Hydroxyacylglutathione hydrolase-like"/>
    <property type="match status" value="1"/>
</dbReference>
<dbReference type="eggNOG" id="COG1234">
    <property type="taxonomic scope" value="Bacteria"/>
</dbReference>
<feature type="binding site" evidence="8">
    <location>
        <position position="62"/>
    </location>
    <ligand>
        <name>Zn(2+)</name>
        <dbReference type="ChEBI" id="CHEBI:29105"/>
        <label>1</label>
        <note>catalytic</note>
    </ligand>
</feature>
<feature type="binding site" evidence="8">
    <location>
        <position position="64"/>
    </location>
    <ligand>
        <name>Zn(2+)</name>
        <dbReference type="ChEBI" id="CHEBI:29105"/>
        <label>1</label>
        <note>catalytic</note>
    </ligand>
</feature>
<feature type="binding site" evidence="8">
    <location>
        <position position="66"/>
    </location>
    <ligand>
        <name>Zn(2+)</name>
        <dbReference type="ChEBI" id="CHEBI:29105"/>
        <label>2</label>
        <note>catalytic</note>
    </ligand>
</feature>
<dbReference type="Pfam" id="PF23023">
    <property type="entry name" value="Anti-Pycsar_Apyc1"/>
    <property type="match status" value="1"/>
</dbReference>
<dbReference type="PANTHER" id="PTHR46018:SF2">
    <property type="entry name" value="ZINC PHOSPHODIESTERASE ELAC PROTEIN 1"/>
    <property type="match status" value="1"/>
</dbReference>
<feature type="binding site" evidence="8">
    <location>
        <position position="272"/>
    </location>
    <ligand>
        <name>Zn(2+)</name>
        <dbReference type="ChEBI" id="CHEBI:29105"/>
        <label>2</label>
        <note>catalytic</note>
    </ligand>
</feature>
<evidence type="ECO:0000313" key="10">
    <source>
        <dbReference type="Proteomes" id="UP000006201"/>
    </source>
</evidence>
<dbReference type="HOGENOM" id="CLU_031317_2_0_6"/>
<evidence type="ECO:0000256" key="6">
    <source>
        <dbReference type="ARBA" id="ARBA00022801"/>
    </source>
</evidence>
<comment type="similarity">
    <text evidence="8">Belongs to the RNase Z family.</text>
</comment>
<evidence type="ECO:0000256" key="3">
    <source>
        <dbReference type="ARBA" id="ARBA00022722"/>
    </source>
</evidence>
<dbReference type="InterPro" id="IPR013471">
    <property type="entry name" value="RNase_Z/BN"/>
</dbReference>
<dbReference type="AlphaFoldDB" id="A4CCR2"/>
<keyword evidence="10" id="KW-1185">Reference proteome</keyword>
<dbReference type="CDD" id="cd07717">
    <property type="entry name" value="RNaseZ_ZiPD-like_MBL-fold"/>
    <property type="match status" value="1"/>
</dbReference>
<dbReference type="SUPFAM" id="SSF56281">
    <property type="entry name" value="Metallo-hydrolase/oxidoreductase"/>
    <property type="match status" value="1"/>
</dbReference>
<keyword evidence="4 8" id="KW-0479">Metal-binding</keyword>
<evidence type="ECO:0000256" key="4">
    <source>
        <dbReference type="ARBA" id="ARBA00022723"/>
    </source>
</evidence>
<keyword evidence="3 8" id="KW-0540">Nuclease</keyword>
<comment type="cofactor">
    <cofactor evidence="8">
        <name>Zn(2+)</name>
        <dbReference type="ChEBI" id="CHEBI:29105"/>
    </cofactor>
    <text evidence="8">Binds 2 Zn(2+) ions.</text>
</comment>
<evidence type="ECO:0000256" key="2">
    <source>
        <dbReference type="ARBA" id="ARBA00022694"/>
    </source>
</evidence>
<dbReference type="STRING" id="87626.PTD2_14987"/>
<evidence type="ECO:0000256" key="7">
    <source>
        <dbReference type="ARBA" id="ARBA00022833"/>
    </source>
</evidence>
<dbReference type="PANTHER" id="PTHR46018">
    <property type="entry name" value="ZINC PHOSPHODIESTERASE ELAC PROTEIN 1"/>
    <property type="match status" value="1"/>
</dbReference>
<dbReference type="HAMAP" id="MF_01818">
    <property type="entry name" value="RNase_Z_BN"/>
    <property type="match status" value="1"/>
</dbReference>
<proteinExistence type="inferred from homology"/>
<comment type="subunit">
    <text evidence="1 8">Homodimer.</text>
</comment>
<feature type="binding site" evidence="8">
    <location>
        <position position="213"/>
    </location>
    <ligand>
        <name>Zn(2+)</name>
        <dbReference type="ChEBI" id="CHEBI:29105"/>
        <label>1</label>
        <note>catalytic</note>
    </ligand>
</feature>
<keyword evidence="2 8" id="KW-0819">tRNA processing</keyword>
<evidence type="ECO:0000256" key="5">
    <source>
        <dbReference type="ARBA" id="ARBA00022759"/>
    </source>
</evidence>
<keyword evidence="7 8" id="KW-0862">Zinc</keyword>
<keyword evidence="5 8" id="KW-0255">Endonuclease</keyword>
<dbReference type="OrthoDB" id="9803916at2"/>
<accession>A4CCR2</accession>